<keyword evidence="13 17" id="KW-0472">Membrane</keyword>
<evidence type="ECO:0000256" key="15">
    <source>
        <dbReference type="ARBA" id="ARBA00049551"/>
    </source>
</evidence>
<reference evidence="19 20" key="1">
    <citation type="journal article" date="2023" name="bioRxiv">
        <title>Conserved and derived expression patterns and positive selection on dental genes reveal complex evolutionary context of ever-growing rodent molars.</title>
        <authorList>
            <person name="Calamari Z.T."/>
            <person name="Song A."/>
            <person name="Cohen E."/>
            <person name="Akter M."/>
            <person name="Roy R.D."/>
            <person name="Hallikas O."/>
            <person name="Christensen M.M."/>
            <person name="Li P."/>
            <person name="Marangoni P."/>
            <person name="Jernvall J."/>
            <person name="Klein O.D."/>
        </authorList>
    </citation>
    <scope>NUCLEOTIDE SEQUENCE [LARGE SCALE GENOMIC DNA]</scope>
    <source>
        <strain evidence="19">V071</strain>
    </source>
</reference>
<evidence type="ECO:0000256" key="14">
    <source>
        <dbReference type="ARBA" id="ARBA00049512"/>
    </source>
</evidence>
<keyword evidence="8" id="KW-0249">Electron transport</keyword>
<dbReference type="AlphaFoldDB" id="A0AAW0IF35"/>
<evidence type="ECO:0000256" key="3">
    <source>
        <dbReference type="ARBA" id="ARBA00022448"/>
    </source>
</evidence>
<dbReference type="GO" id="GO:0042773">
    <property type="term" value="P:ATP synthesis coupled electron transport"/>
    <property type="evidence" value="ECO:0007669"/>
    <property type="project" value="InterPro"/>
</dbReference>
<dbReference type="InterPro" id="IPR001750">
    <property type="entry name" value="ND/Mrp_TM"/>
</dbReference>
<comment type="catalytic activity">
    <reaction evidence="15">
        <text>a ubiquinone + NADH + 5 H(+)(in) = a ubiquinol + NAD(+) + 4 H(+)(out)</text>
        <dbReference type="Rhea" id="RHEA:29091"/>
        <dbReference type="Rhea" id="RHEA-COMP:9565"/>
        <dbReference type="Rhea" id="RHEA-COMP:9566"/>
        <dbReference type="ChEBI" id="CHEBI:15378"/>
        <dbReference type="ChEBI" id="CHEBI:16389"/>
        <dbReference type="ChEBI" id="CHEBI:17976"/>
        <dbReference type="ChEBI" id="CHEBI:57540"/>
        <dbReference type="ChEBI" id="CHEBI:57945"/>
        <dbReference type="EC" id="7.1.1.2"/>
    </reaction>
</comment>
<keyword evidence="6" id="KW-0999">Mitochondrion inner membrane</keyword>
<evidence type="ECO:0000256" key="16">
    <source>
        <dbReference type="RuleBase" id="RU003375"/>
    </source>
</evidence>
<keyword evidence="3" id="KW-0813">Transport</keyword>
<evidence type="ECO:0000256" key="7">
    <source>
        <dbReference type="ARBA" id="ARBA00022967"/>
    </source>
</evidence>
<evidence type="ECO:0000256" key="9">
    <source>
        <dbReference type="ARBA" id="ARBA00022989"/>
    </source>
</evidence>
<comment type="caution">
    <text evidence="19">The sequence shown here is derived from an EMBL/GenBank/DDBJ whole genome shotgun (WGS) entry which is preliminary data.</text>
</comment>
<keyword evidence="7" id="KW-1278">Translocase</keyword>
<keyword evidence="9 17" id="KW-1133">Transmembrane helix</keyword>
<dbReference type="InterPro" id="IPR003945">
    <property type="entry name" value="NU5C-like"/>
</dbReference>
<feature type="transmembrane region" description="Helical" evidence="17">
    <location>
        <begin position="270"/>
        <end position="291"/>
    </location>
</feature>
<feature type="non-terminal residue" evidence="19">
    <location>
        <position position="1"/>
    </location>
</feature>
<dbReference type="Pfam" id="PF06455">
    <property type="entry name" value="NADH5_C"/>
    <property type="match status" value="1"/>
</dbReference>
<dbReference type="GO" id="GO:0015990">
    <property type="term" value="P:electron transport coupled proton transport"/>
    <property type="evidence" value="ECO:0007669"/>
    <property type="project" value="TreeGrafter"/>
</dbReference>
<dbReference type="InterPro" id="IPR000298">
    <property type="entry name" value="Cyt_c_oxidase-like_su3"/>
</dbReference>
<keyword evidence="4" id="KW-0679">Respiratory chain</keyword>
<evidence type="ECO:0000256" key="8">
    <source>
        <dbReference type="ARBA" id="ARBA00022982"/>
    </source>
</evidence>
<evidence type="ECO:0000256" key="1">
    <source>
        <dbReference type="ARBA" id="ARBA00004448"/>
    </source>
</evidence>
<evidence type="ECO:0000256" key="5">
    <source>
        <dbReference type="ARBA" id="ARBA00022692"/>
    </source>
</evidence>
<dbReference type="InterPro" id="IPR013833">
    <property type="entry name" value="Cyt_c_oxidase_su3_a-hlx"/>
</dbReference>
<dbReference type="Gene3D" id="1.20.120.80">
    <property type="entry name" value="Cytochrome c oxidase, subunit III, four-helix bundle"/>
    <property type="match status" value="1"/>
</dbReference>
<feature type="transmembrane region" description="Helical" evidence="17">
    <location>
        <begin position="455"/>
        <end position="474"/>
    </location>
</feature>
<dbReference type="InterPro" id="IPR035973">
    <property type="entry name" value="Cyt_c_oxidase_su3-like_sf"/>
</dbReference>
<comment type="catalytic activity">
    <reaction evidence="14">
        <text>4 Fe(II)-[cytochrome c] + O2 + 8 H(+)(in) = 4 Fe(III)-[cytochrome c] + 2 H2O + 4 H(+)(out)</text>
        <dbReference type="Rhea" id="RHEA:11436"/>
        <dbReference type="Rhea" id="RHEA-COMP:10350"/>
        <dbReference type="Rhea" id="RHEA-COMP:14399"/>
        <dbReference type="ChEBI" id="CHEBI:15377"/>
        <dbReference type="ChEBI" id="CHEBI:15378"/>
        <dbReference type="ChEBI" id="CHEBI:15379"/>
        <dbReference type="ChEBI" id="CHEBI:29033"/>
        <dbReference type="ChEBI" id="CHEBI:29034"/>
        <dbReference type="EC" id="7.1.1.9"/>
    </reaction>
    <physiologicalReaction direction="left-to-right" evidence="14">
        <dbReference type="Rhea" id="RHEA:11437"/>
    </physiologicalReaction>
</comment>
<gene>
    <name evidence="19" type="ORF">U0070_019845</name>
</gene>
<evidence type="ECO:0000256" key="13">
    <source>
        <dbReference type="ARBA" id="ARBA00023136"/>
    </source>
</evidence>
<evidence type="ECO:0000313" key="20">
    <source>
        <dbReference type="Proteomes" id="UP001488838"/>
    </source>
</evidence>
<feature type="domain" description="Heme-copper oxidase subunit III family profile" evidence="18">
    <location>
        <begin position="1"/>
        <end position="88"/>
    </location>
</feature>
<evidence type="ECO:0000256" key="10">
    <source>
        <dbReference type="ARBA" id="ARBA00023027"/>
    </source>
</evidence>
<dbReference type="PROSITE" id="PS50253">
    <property type="entry name" value="COX3"/>
    <property type="match status" value="1"/>
</dbReference>
<name>A0AAW0IF35_MYOGA</name>
<evidence type="ECO:0000256" key="11">
    <source>
        <dbReference type="ARBA" id="ARBA00023075"/>
    </source>
</evidence>
<evidence type="ECO:0000256" key="2">
    <source>
        <dbReference type="ARBA" id="ARBA00008200"/>
    </source>
</evidence>
<feature type="transmembrane region" description="Helical" evidence="17">
    <location>
        <begin position="14"/>
        <end position="33"/>
    </location>
</feature>
<dbReference type="InterPro" id="IPR010934">
    <property type="entry name" value="NADH_DH_su5_C"/>
</dbReference>
<organism evidence="19 20">
    <name type="scientific">Myodes glareolus</name>
    <name type="common">Bank vole</name>
    <name type="synonym">Clethrionomys glareolus</name>
    <dbReference type="NCBI Taxonomy" id="447135"/>
    <lineage>
        <taxon>Eukaryota</taxon>
        <taxon>Metazoa</taxon>
        <taxon>Chordata</taxon>
        <taxon>Craniata</taxon>
        <taxon>Vertebrata</taxon>
        <taxon>Euteleostomi</taxon>
        <taxon>Mammalia</taxon>
        <taxon>Eutheria</taxon>
        <taxon>Euarchontoglires</taxon>
        <taxon>Glires</taxon>
        <taxon>Rodentia</taxon>
        <taxon>Myomorpha</taxon>
        <taxon>Muroidea</taxon>
        <taxon>Cricetidae</taxon>
        <taxon>Arvicolinae</taxon>
        <taxon>Myodes</taxon>
    </lineage>
</organism>
<feature type="transmembrane region" description="Helical" evidence="17">
    <location>
        <begin position="349"/>
        <end position="368"/>
    </location>
</feature>
<comment type="function">
    <text evidence="16">Component of the cytochrome c oxidase, the last enzyme in the mitochondrial electron transport chain which drives oxidative phosphorylation. The respiratory chain contains 3 multisubunit complexes succinate dehydrogenase (complex II, CII), ubiquinol-cytochrome c oxidoreductase (cytochrome b-c1 complex, complex III, CIII) and cytochrome c oxidase (complex IV, CIV), that cooperate to transfer electrons derived from NADH and succinate to molecular oxygen, creating an electrochemical gradient over the inner membrane that drives transmembrane transport and the ATP synthase. Cytochrome c oxidase is the component of the respiratory chain that catalyzes the reduction of oxygen to water. Electrons originating from reduced cytochrome c in the intermembrane space (IMS) are transferred via the dinuclear copper A center (CU(A)) of subunit 2 and heme A of subunit 1 to the active site in subunit 1, a binuclear center (BNC) formed by heme A3 and copper B (CU(B)). The BNC reduces molecular oxygen to 2 water molecules using 4 electrons from cytochrome c in the IMS and 4 protons from the mitochondrial matrix.</text>
</comment>
<dbReference type="GO" id="GO:0003954">
    <property type="term" value="F:NADH dehydrogenase activity"/>
    <property type="evidence" value="ECO:0007669"/>
    <property type="project" value="TreeGrafter"/>
</dbReference>
<feature type="non-terminal residue" evidence="19">
    <location>
        <position position="476"/>
    </location>
</feature>
<keyword evidence="5 16" id="KW-0812">Transmembrane</keyword>
<dbReference type="Pfam" id="PF00361">
    <property type="entry name" value="Proton_antipo_M"/>
    <property type="match status" value="1"/>
</dbReference>
<evidence type="ECO:0000256" key="6">
    <source>
        <dbReference type="ARBA" id="ARBA00022792"/>
    </source>
</evidence>
<keyword evidence="12 16" id="KW-0496">Mitochondrion</keyword>
<comment type="subcellular location">
    <subcellularLocation>
        <location evidence="1">Mitochondrion inner membrane</location>
        <topology evidence="1">Multi-pass membrane protein</topology>
    </subcellularLocation>
</comment>
<dbReference type="GO" id="GO:0005743">
    <property type="term" value="C:mitochondrial inner membrane"/>
    <property type="evidence" value="ECO:0007669"/>
    <property type="project" value="UniProtKB-SubCell"/>
</dbReference>
<sequence>AYQGHHTPIVQKGLRYAIILFIVSEVFFFAGLIEGKRNNINQVLLITILLGVYFTILQASGYFKTSFSISDRIYGSTFFMATGFHGFMDSYILITPYVNSSMLRRNNTLPIYSNHNYTSKYTLNYCISNSYCDSSVFGLRGNHRSAKITLKKNLYTIKKLYIFLLVSLQVLSKRTYHVLCPIGSHPYPHPHYYHTRRKSNRMTKRRNLLLILYFCRIYSPTNCPHLYPKLNRNNKLHSNITKLLTHQPYMDRSNLLALGTKNLVQLQMEVINTITSSIFLILMLLDFPMIISFTNIKKHINFPNYAILLPYLQQSVHSSKITSKKSQHSSTLSQLGLITITLGINQLDLAFLHICTHAILFMCSGSIIRSLNDEQDIRKIGGLAKAKPFTSSCLIIAANTCHTNACDLLVTLVATSITAVYSIRIIYFVLITKPCFSSLIIINEKNLLLINPIKGLALGSIMAGFFISCNISTATI</sequence>
<feature type="transmembrane region" description="Helical" evidence="17">
    <location>
        <begin position="73"/>
        <end position="94"/>
    </location>
</feature>
<accession>A0AAW0IF35</accession>
<dbReference type="SUPFAM" id="SSF81452">
    <property type="entry name" value="Cytochrome c oxidase subunit III-like"/>
    <property type="match status" value="1"/>
</dbReference>
<evidence type="ECO:0000259" key="18">
    <source>
        <dbReference type="PROSITE" id="PS50253"/>
    </source>
</evidence>
<keyword evidence="20" id="KW-1185">Reference proteome</keyword>
<evidence type="ECO:0000256" key="4">
    <source>
        <dbReference type="ARBA" id="ARBA00022660"/>
    </source>
</evidence>
<evidence type="ECO:0000313" key="19">
    <source>
        <dbReference type="EMBL" id="KAK7812819.1"/>
    </source>
</evidence>
<dbReference type="GO" id="GO:0004129">
    <property type="term" value="F:cytochrome-c oxidase activity"/>
    <property type="evidence" value="ECO:0007669"/>
    <property type="project" value="UniProtKB-EC"/>
</dbReference>
<protein>
    <recommendedName>
        <fullName evidence="16">Cytochrome c oxidase subunit 3</fullName>
    </recommendedName>
</protein>
<feature type="transmembrane region" description="Helical" evidence="17">
    <location>
        <begin position="40"/>
        <end position="61"/>
    </location>
</feature>
<keyword evidence="11" id="KW-0830">Ubiquinone</keyword>
<dbReference type="GO" id="GO:0008137">
    <property type="term" value="F:NADH dehydrogenase (ubiquinone) activity"/>
    <property type="evidence" value="ECO:0007669"/>
    <property type="project" value="UniProtKB-EC"/>
</dbReference>
<dbReference type="Pfam" id="PF00510">
    <property type="entry name" value="COX3"/>
    <property type="match status" value="1"/>
</dbReference>
<comment type="similarity">
    <text evidence="16">Belongs to the cytochrome c oxidase subunit 3 family.</text>
</comment>
<dbReference type="Proteomes" id="UP001488838">
    <property type="component" value="Unassembled WGS sequence"/>
</dbReference>
<proteinExistence type="inferred from homology"/>
<evidence type="ECO:0000256" key="17">
    <source>
        <dbReference type="SAM" id="Phobius"/>
    </source>
</evidence>
<comment type="similarity">
    <text evidence="2">Belongs to the complex I subunit 5 family.</text>
</comment>
<dbReference type="PANTHER" id="PTHR42829">
    <property type="entry name" value="NADH-UBIQUINONE OXIDOREDUCTASE CHAIN 5"/>
    <property type="match status" value="1"/>
</dbReference>
<evidence type="ECO:0000256" key="12">
    <source>
        <dbReference type="ARBA" id="ARBA00023128"/>
    </source>
</evidence>
<keyword evidence="10" id="KW-0520">NAD</keyword>
<dbReference type="EMBL" id="JBBHLL010000144">
    <property type="protein sequence ID" value="KAK7812819.1"/>
    <property type="molecule type" value="Genomic_DNA"/>
</dbReference>
<dbReference type="PANTHER" id="PTHR42829:SF2">
    <property type="entry name" value="NADH-UBIQUINONE OXIDOREDUCTASE CHAIN 5"/>
    <property type="match status" value="1"/>
</dbReference>